<proteinExistence type="predicted"/>
<protein>
    <submittedName>
        <fullName evidence="2">Endonuclease/exonuclease/phosphatase family metal-dependent hydrolase</fullName>
    </submittedName>
</protein>
<dbReference type="GO" id="GO:0004519">
    <property type="term" value="F:endonuclease activity"/>
    <property type="evidence" value="ECO:0007669"/>
    <property type="project" value="UniProtKB-KW"/>
</dbReference>
<sequence>MRLASFNVENLFDRPRAMGRDLGDRSAVLLQAHADLNAMLEHDVYTDRLKTAILERLRVLRLLGSDAATYAVLRQIRGRLLRRSKSGGTTVVAGGRGDWIGWVELTTEAISEVALRNTIRVITDVNPDVMAVVEAESRVALKRFLDAGFAELPVGSRFGHVMVIDGNDDRGIDVGIVSKPDYPIESVRSHVDDVDAYGRVFSRDSPEYTIRMPSGRRLVVIVCHLKSKGYGGQAASNATRLRQATRTAEIYRRLRAERVSWVAVVGDFNDTPASAPLEPLLQHTDLRDISQHPAFVADVRPGTYGNATASEKIDYVLLSPQLFERVRGGGVNRMGVWGGVNGDLFPHYPTITRPSQAASDHAAIFADLDTD</sequence>
<evidence type="ECO:0000313" key="3">
    <source>
        <dbReference type="Proteomes" id="UP000704762"/>
    </source>
</evidence>
<dbReference type="SUPFAM" id="SSF56219">
    <property type="entry name" value="DNase I-like"/>
    <property type="match status" value="1"/>
</dbReference>
<dbReference type="PANTHER" id="PTHR42834:SF1">
    <property type="entry name" value="ENDONUCLEASE_EXONUCLEASE_PHOSPHATASE FAMILY PROTEIN (AFU_ORTHOLOGUE AFUA_3G09210)"/>
    <property type="match status" value="1"/>
</dbReference>
<dbReference type="InterPro" id="IPR005135">
    <property type="entry name" value="Endo/exonuclease/phosphatase"/>
</dbReference>
<dbReference type="EMBL" id="JAFBCF010000001">
    <property type="protein sequence ID" value="MBM7797197.1"/>
    <property type="molecule type" value="Genomic_DNA"/>
</dbReference>
<keyword evidence="2" id="KW-0255">Endonuclease</keyword>
<evidence type="ECO:0000259" key="1">
    <source>
        <dbReference type="Pfam" id="PF19580"/>
    </source>
</evidence>
<comment type="caution">
    <text evidence="2">The sequence shown here is derived from an EMBL/GenBank/DDBJ whole genome shotgun (WGS) entry which is preliminary data.</text>
</comment>
<dbReference type="Proteomes" id="UP000704762">
    <property type="component" value="Unassembled WGS sequence"/>
</dbReference>
<dbReference type="RefSeq" id="WP_204915921.1">
    <property type="nucleotide sequence ID" value="NZ_BAAAQP010000003.1"/>
</dbReference>
<dbReference type="Gene3D" id="3.60.10.10">
    <property type="entry name" value="Endonuclease/exonuclease/phosphatase"/>
    <property type="match status" value="1"/>
</dbReference>
<feature type="domain" description="Endonuclease/exonuclease/phosphatase" evidence="1">
    <location>
        <begin position="123"/>
        <end position="285"/>
    </location>
</feature>
<organism evidence="2 3">
    <name type="scientific">Microlunatus panaciterrae</name>
    <dbReference type="NCBI Taxonomy" id="400768"/>
    <lineage>
        <taxon>Bacteria</taxon>
        <taxon>Bacillati</taxon>
        <taxon>Actinomycetota</taxon>
        <taxon>Actinomycetes</taxon>
        <taxon>Propionibacteriales</taxon>
        <taxon>Propionibacteriaceae</taxon>
        <taxon>Microlunatus</taxon>
    </lineage>
</organism>
<dbReference type="Pfam" id="PF19580">
    <property type="entry name" value="Exo_endo_phos_3"/>
    <property type="match status" value="1"/>
</dbReference>
<keyword evidence="2" id="KW-0540">Nuclease</keyword>
<dbReference type="InterPro" id="IPR036691">
    <property type="entry name" value="Endo/exonu/phosph_ase_sf"/>
</dbReference>
<gene>
    <name evidence="2" type="ORF">JOE57_000118</name>
</gene>
<evidence type="ECO:0000313" key="2">
    <source>
        <dbReference type="EMBL" id="MBM7797197.1"/>
    </source>
</evidence>
<reference evidence="2 3" key="1">
    <citation type="submission" date="2021-01" db="EMBL/GenBank/DDBJ databases">
        <title>Sequencing the genomes of 1000 actinobacteria strains.</title>
        <authorList>
            <person name="Klenk H.-P."/>
        </authorList>
    </citation>
    <scope>NUCLEOTIDE SEQUENCE [LARGE SCALE GENOMIC DNA]</scope>
    <source>
        <strain evidence="2 3">DSM 18662</strain>
    </source>
</reference>
<keyword evidence="2" id="KW-0378">Hydrolase</keyword>
<accession>A0ABS2RF69</accession>
<keyword evidence="3" id="KW-1185">Reference proteome</keyword>
<dbReference type="GO" id="GO:0016787">
    <property type="term" value="F:hydrolase activity"/>
    <property type="evidence" value="ECO:0007669"/>
    <property type="project" value="UniProtKB-KW"/>
</dbReference>
<name>A0ABS2RF69_9ACTN</name>
<dbReference type="PANTHER" id="PTHR42834">
    <property type="entry name" value="ENDONUCLEASE/EXONUCLEASE/PHOSPHATASE FAMILY PROTEIN (AFU_ORTHOLOGUE AFUA_3G09210)"/>
    <property type="match status" value="1"/>
</dbReference>